<dbReference type="EMBL" id="AEWV01000005">
    <property type="protein sequence ID" value="EGC18401.1"/>
    <property type="molecule type" value="Genomic_DNA"/>
</dbReference>
<evidence type="ECO:0000313" key="2">
    <source>
        <dbReference type="Proteomes" id="UP000004088"/>
    </source>
</evidence>
<organism evidence="1 2">
    <name type="scientific">Kingella denitrificans ATCC 33394</name>
    <dbReference type="NCBI Taxonomy" id="888741"/>
    <lineage>
        <taxon>Bacteria</taxon>
        <taxon>Pseudomonadati</taxon>
        <taxon>Pseudomonadota</taxon>
        <taxon>Betaproteobacteria</taxon>
        <taxon>Neisseriales</taxon>
        <taxon>Neisseriaceae</taxon>
        <taxon>Kingella</taxon>
    </lineage>
</organism>
<evidence type="ECO:0000313" key="1">
    <source>
        <dbReference type="EMBL" id="EGC18401.1"/>
    </source>
</evidence>
<dbReference type="AlphaFoldDB" id="F0EWH3"/>
<gene>
    <name evidence="1" type="ORF">HMPREF9098_0207</name>
</gene>
<name>F0EWH3_9NEIS</name>
<proteinExistence type="predicted"/>
<protein>
    <submittedName>
        <fullName evidence="1">Uncharacterized protein</fullName>
    </submittedName>
</protein>
<keyword evidence="2" id="KW-1185">Reference proteome</keyword>
<sequence>MQAAWNMLNVQDIFKQPYLCRIRNVQAAFSASQKQPARFVGQAPFARFQH</sequence>
<reference evidence="1 2" key="1">
    <citation type="submission" date="2011-01" db="EMBL/GenBank/DDBJ databases">
        <authorList>
            <person name="Muzny D."/>
            <person name="Qin X."/>
            <person name="Deng J."/>
            <person name="Jiang H."/>
            <person name="Liu Y."/>
            <person name="Qu J."/>
            <person name="Song X.-Z."/>
            <person name="Zhang L."/>
            <person name="Thornton R."/>
            <person name="Coyle M."/>
            <person name="Francisco L."/>
            <person name="Jackson L."/>
            <person name="Javaid M."/>
            <person name="Korchina V."/>
            <person name="Kovar C."/>
            <person name="Mata R."/>
            <person name="Mathew T."/>
            <person name="Ngo R."/>
            <person name="Nguyen L."/>
            <person name="Nguyen N."/>
            <person name="Okwuonu G."/>
            <person name="Ongeri F."/>
            <person name="Pham C."/>
            <person name="Simmons D."/>
            <person name="Wilczek-Boney K."/>
            <person name="Hale W."/>
            <person name="Jakkamsetti A."/>
            <person name="Pham P."/>
            <person name="Ruth R."/>
            <person name="San Lucas F."/>
            <person name="Warren J."/>
            <person name="Zhang J."/>
            <person name="Zhao Z."/>
            <person name="Zhou C."/>
            <person name="Zhu D."/>
            <person name="Lee S."/>
            <person name="Bess C."/>
            <person name="Blankenburg K."/>
            <person name="Forbes L."/>
            <person name="Fu Q."/>
            <person name="Gubbala S."/>
            <person name="Hirani K."/>
            <person name="Jayaseelan J.C."/>
            <person name="Lara F."/>
            <person name="Munidasa M."/>
            <person name="Palculict T."/>
            <person name="Patil S."/>
            <person name="Pu L.-L."/>
            <person name="Saada N."/>
            <person name="Tang L."/>
            <person name="Weissenberger G."/>
            <person name="Zhu Y."/>
            <person name="Hemphill L."/>
            <person name="Shang Y."/>
            <person name="Youmans B."/>
            <person name="Ayvaz T."/>
            <person name="Ross M."/>
            <person name="Santibanez J."/>
            <person name="Aqrawi P."/>
            <person name="Gross S."/>
            <person name="Joshi V."/>
            <person name="Fowler G."/>
            <person name="Nazareth L."/>
            <person name="Reid J."/>
            <person name="Worley K."/>
            <person name="Petrosino J."/>
            <person name="Highlander S."/>
            <person name="Gibbs R."/>
        </authorList>
    </citation>
    <scope>NUCLEOTIDE SEQUENCE [LARGE SCALE GENOMIC DNA]</scope>
    <source>
        <strain evidence="1 2">ATCC 33394</strain>
    </source>
</reference>
<comment type="caution">
    <text evidence="1">The sequence shown here is derived from an EMBL/GenBank/DDBJ whole genome shotgun (WGS) entry which is preliminary data.</text>
</comment>
<dbReference type="Proteomes" id="UP000004088">
    <property type="component" value="Unassembled WGS sequence"/>
</dbReference>
<dbReference type="STRING" id="888741.HMPREF9098_0207"/>
<accession>F0EWH3</accession>
<dbReference type="HOGENOM" id="CLU_3118746_0_0_4"/>